<dbReference type="EMBL" id="JABWUV010000008">
    <property type="protein sequence ID" value="KAF6336376.1"/>
    <property type="molecule type" value="Genomic_DNA"/>
</dbReference>
<name>A0A7J7WGC0_MYOMY</name>
<evidence type="ECO:0000313" key="1">
    <source>
        <dbReference type="EMBL" id="KAF6336376.1"/>
    </source>
</evidence>
<reference evidence="1 2" key="1">
    <citation type="journal article" date="2020" name="Nature">
        <title>Six reference-quality genomes reveal evolution of bat adaptations.</title>
        <authorList>
            <person name="Jebb D."/>
            <person name="Huang Z."/>
            <person name="Pippel M."/>
            <person name="Hughes G.M."/>
            <person name="Lavrichenko K."/>
            <person name="Devanna P."/>
            <person name="Winkler S."/>
            <person name="Jermiin L.S."/>
            <person name="Skirmuntt E.C."/>
            <person name="Katzourakis A."/>
            <person name="Burkitt-Gray L."/>
            <person name="Ray D.A."/>
            <person name="Sullivan K.A.M."/>
            <person name="Roscito J.G."/>
            <person name="Kirilenko B.M."/>
            <person name="Davalos L.M."/>
            <person name="Corthals A.P."/>
            <person name="Power M.L."/>
            <person name="Jones G."/>
            <person name="Ransome R.D."/>
            <person name="Dechmann D.K.N."/>
            <person name="Locatelli A.G."/>
            <person name="Puechmaille S.J."/>
            <person name="Fedrigo O."/>
            <person name="Jarvis E.D."/>
            <person name="Hiller M."/>
            <person name="Vernes S.C."/>
            <person name="Myers E.W."/>
            <person name="Teeling E.C."/>
        </authorList>
    </citation>
    <scope>NUCLEOTIDE SEQUENCE [LARGE SCALE GENOMIC DNA]</scope>
    <source>
        <strain evidence="1">MMyoMyo1</strain>
        <tissue evidence="1">Flight muscle</tissue>
    </source>
</reference>
<sequence length="60" mass="6699">MAMPWKTPFLPAGSHFLQMSMTKPMRGLCMKANPFSVCSSTLRSAQGQRTLSICLIHFSH</sequence>
<dbReference type="AlphaFoldDB" id="A0A7J7WGC0"/>
<accession>A0A7J7WGC0</accession>
<proteinExistence type="predicted"/>
<evidence type="ECO:0000313" key="2">
    <source>
        <dbReference type="Proteomes" id="UP000527355"/>
    </source>
</evidence>
<dbReference type="Proteomes" id="UP000527355">
    <property type="component" value="Unassembled WGS sequence"/>
</dbReference>
<organism evidence="1 2">
    <name type="scientific">Myotis myotis</name>
    <name type="common">Greater mouse-eared bat</name>
    <name type="synonym">Vespertilio myotis</name>
    <dbReference type="NCBI Taxonomy" id="51298"/>
    <lineage>
        <taxon>Eukaryota</taxon>
        <taxon>Metazoa</taxon>
        <taxon>Chordata</taxon>
        <taxon>Craniata</taxon>
        <taxon>Vertebrata</taxon>
        <taxon>Euteleostomi</taxon>
        <taxon>Mammalia</taxon>
        <taxon>Eutheria</taxon>
        <taxon>Laurasiatheria</taxon>
        <taxon>Chiroptera</taxon>
        <taxon>Yangochiroptera</taxon>
        <taxon>Vespertilionidae</taxon>
        <taxon>Myotis</taxon>
    </lineage>
</organism>
<comment type="caution">
    <text evidence="1">The sequence shown here is derived from an EMBL/GenBank/DDBJ whole genome shotgun (WGS) entry which is preliminary data.</text>
</comment>
<keyword evidence="2" id="KW-1185">Reference proteome</keyword>
<protein>
    <submittedName>
        <fullName evidence="1">Carbamoyl-phosphate synthase 1</fullName>
    </submittedName>
</protein>
<gene>
    <name evidence="1" type="ORF">mMyoMyo1_003286</name>
</gene>